<gene>
    <name evidence="1" type="ORF">LCGC14_1653610</name>
</gene>
<comment type="caution">
    <text evidence="1">The sequence shown here is derived from an EMBL/GenBank/DDBJ whole genome shotgun (WGS) entry which is preliminary data.</text>
</comment>
<dbReference type="EMBL" id="LAZR01013941">
    <property type="protein sequence ID" value="KKM19641.1"/>
    <property type="molecule type" value="Genomic_DNA"/>
</dbReference>
<dbReference type="AlphaFoldDB" id="A0A0F9HW72"/>
<protein>
    <submittedName>
        <fullName evidence="1">Uncharacterized protein</fullName>
    </submittedName>
</protein>
<evidence type="ECO:0000313" key="1">
    <source>
        <dbReference type="EMBL" id="KKM19641.1"/>
    </source>
</evidence>
<reference evidence="1" key="1">
    <citation type="journal article" date="2015" name="Nature">
        <title>Complex archaea that bridge the gap between prokaryotes and eukaryotes.</title>
        <authorList>
            <person name="Spang A."/>
            <person name="Saw J.H."/>
            <person name="Jorgensen S.L."/>
            <person name="Zaremba-Niedzwiedzka K."/>
            <person name="Martijn J."/>
            <person name="Lind A.E."/>
            <person name="van Eijk R."/>
            <person name="Schleper C."/>
            <person name="Guy L."/>
            <person name="Ettema T.J."/>
        </authorList>
    </citation>
    <scope>NUCLEOTIDE SEQUENCE</scope>
</reference>
<accession>A0A0F9HW72</accession>
<feature type="non-terminal residue" evidence="1">
    <location>
        <position position="1"/>
    </location>
</feature>
<proteinExistence type="predicted"/>
<sequence>ETYSAEGARLAAKYEGEELEAYAYEVY</sequence>
<name>A0A0F9HW72_9ZZZZ</name>
<organism evidence="1">
    <name type="scientific">marine sediment metagenome</name>
    <dbReference type="NCBI Taxonomy" id="412755"/>
    <lineage>
        <taxon>unclassified sequences</taxon>
        <taxon>metagenomes</taxon>
        <taxon>ecological metagenomes</taxon>
    </lineage>
</organism>